<feature type="compositionally biased region" description="Low complexity" evidence="1">
    <location>
        <begin position="74"/>
        <end position="91"/>
    </location>
</feature>
<dbReference type="EMBL" id="JAAMPC010000008">
    <property type="protein sequence ID" value="KAG2300204.1"/>
    <property type="molecule type" value="Genomic_DNA"/>
</dbReference>
<reference evidence="2 3" key="1">
    <citation type="submission" date="2020-02" db="EMBL/GenBank/DDBJ databases">
        <authorList>
            <person name="Ma Q."/>
            <person name="Huang Y."/>
            <person name="Song X."/>
            <person name="Pei D."/>
        </authorList>
    </citation>
    <scope>NUCLEOTIDE SEQUENCE [LARGE SCALE GENOMIC DNA]</scope>
    <source>
        <strain evidence="2">Sxm20200214</strain>
        <tissue evidence="2">Leaf</tissue>
    </source>
</reference>
<gene>
    <name evidence="2" type="ORF">Bca52824_036676</name>
</gene>
<evidence type="ECO:0000256" key="1">
    <source>
        <dbReference type="SAM" id="MobiDB-lite"/>
    </source>
</evidence>
<evidence type="ECO:0000313" key="2">
    <source>
        <dbReference type="EMBL" id="KAG2300204.1"/>
    </source>
</evidence>
<feature type="region of interest" description="Disordered" evidence="1">
    <location>
        <begin position="1"/>
        <end position="24"/>
    </location>
</feature>
<keyword evidence="3" id="KW-1185">Reference proteome</keyword>
<comment type="caution">
    <text evidence="2">The sequence shown here is derived from an EMBL/GenBank/DDBJ whole genome shotgun (WGS) entry which is preliminary data.</text>
</comment>
<protein>
    <submittedName>
        <fullName evidence="2">Uncharacterized protein</fullName>
    </submittedName>
</protein>
<accession>A0A8X7S9V3</accession>
<sequence>MPVHMLKSHITGYTRHPISTSKPKLTRLAGEDETTVVSPDHAGARTTAPIFVVYILPTESFIGTIPRSHPEPSKTPLTTLQPQLSLTSSPP</sequence>
<proteinExistence type="predicted"/>
<evidence type="ECO:0000313" key="3">
    <source>
        <dbReference type="Proteomes" id="UP000886595"/>
    </source>
</evidence>
<dbReference type="Proteomes" id="UP000886595">
    <property type="component" value="Unassembled WGS sequence"/>
</dbReference>
<dbReference type="AlphaFoldDB" id="A0A8X7S9V3"/>
<feature type="region of interest" description="Disordered" evidence="1">
    <location>
        <begin position="65"/>
        <end position="91"/>
    </location>
</feature>
<organism evidence="2 3">
    <name type="scientific">Brassica carinata</name>
    <name type="common">Ethiopian mustard</name>
    <name type="synonym">Abyssinian cabbage</name>
    <dbReference type="NCBI Taxonomy" id="52824"/>
    <lineage>
        <taxon>Eukaryota</taxon>
        <taxon>Viridiplantae</taxon>
        <taxon>Streptophyta</taxon>
        <taxon>Embryophyta</taxon>
        <taxon>Tracheophyta</taxon>
        <taxon>Spermatophyta</taxon>
        <taxon>Magnoliopsida</taxon>
        <taxon>eudicotyledons</taxon>
        <taxon>Gunneridae</taxon>
        <taxon>Pentapetalae</taxon>
        <taxon>rosids</taxon>
        <taxon>malvids</taxon>
        <taxon>Brassicales</taxon>
        <taxon>Brassicaceae</taxon>
        <taxon>Brassiceae</taxon>
        <taxon>Brassica</taxon>
    </lineage>
</organism>
<name>A0A8X7S9V3_BRACI</name>